<dbReference type="PANTHER" id="PTHR35802:SF1">
    <property type="entry name" value="PROTEASE SYNTHASE AND SPORULATION PROTEIN PAI 2"/>
    <property type="match status" value="1"/>
</dbReference>
<dbReference type="PIRSF" id="PIRSF010372">
    <property type="entry name" value="PaiB"/>
    <property type="match status" value="1"/>
</dbReference>
<protein>
    <submittedName>
        <fullName evidence="1">PaiB family negative transcriptional regulator</fullName>
    </submittedName>
</protein>
<dbReference type="PANTHER" id="PTHR35802">
    <property type="entry name" value="PROTEASE SYNTHASE AND SPORULATION PROTEIN PAI 2"/>
    <property type="match status" value="1"/>
</dbReference>
<dbReference type="SUPFAM" id="SSF50475">
    <property type="entry name" value="FMN-binding split barrel"/>
    <property type="match status" value="1"/>
</dbReference>
<reference evidence="1 2" key="1">
    <citation type="submission" date="2019-06" db="EMBL/GenBank/DDBJ databases">
        <title>Sequencing the genomes of 1000 actinobacteria strains.</title>
        <authorList>
            <person name="Klenk H.-P."/>
        </authorList>
    </citation>
    <scope>NUCLEOTIDE SEQUENCE [LARGE SCALE GENOMIC DNA]</scope>
    <source>
        <strain evidence="1 2">DSM 18935</strain>
    </source>
</reference>
<evidence type="ECO:0000313" key="2">
    <source>
        <dbReference type="Proteomes" id="UP000315628"/>
    </source>
</evidence>
<dbReference type="AlphaFoldDB" id="A0A560WH39"/>
<name>A0A560WH39_9MICO</name>
<comment type="caution">
    <text evidence="1">The sequence shown here is derived from an EMBL/GenBank/DDBJ whole genome shotgun (WGS) entry which is preliminary data.</text>
</comment>
<keyword evidence="2" id="KW-1185">Reference proteome</keyword>
<dbReference type="Pfam" id="PF04299">
    <property type="entry name" value="FMN_bind_2"/>
    <property type="match status" value="1"/>
</dbReference>
<dbReference type="Proteomes" id="UP000315628">
    <property type="component" value="Unassembled WGS sequence"/>
</dbReference>
<dbReference type="InterPro" id="IPR007396">
    <property type="entry name" value="TR_PAI2-type"/>
</dbReference>
<dbReference type="EMBL" id="VIUW01000001">
    <property type="protein sequence ID" value="TWD16814.1"/>
    <property type="molecule type" value="Genomic_DNA"/>
</dbReference>
<dbReference type="InterPro" id="IPR012349">
    <property type="entry name" value="Split_barrel_FMN-bd"/>
</dbReference>
<accession>A0A560WH39</accession>
<proteinExistence type="predicted"/>
<dbReference type="Gene3D" id="2.30.110.10">
    <property type="entry name" value="Electron Transport, Fmn-binding Protein, Chain A"/>
    <property type="match status" value="1"/>
</dbReference>
<organism evidence="1 2">
    <name type="scientific">Marihabitans asiaticum</name>
    <dbReference type="NCBI Taxonomy" id="415218"/>
    <lineage>
        <taxon>Bacteria</taxon>
        <taxon>Bacillati</taxon>
        <taxon>Actinomycetota</taxon>
        <taxon>Actinomycetes</taxon>
        <taxon>Micrococcales</taxon>
        <taxon>Intrasporangiaceae</taxon>
        <taxon>Marihabitans</taxon>
    </lineage>
</organism>
<dbReference type="OrthoDB" id="9794948at2"/>
<dbReference type="RefSeq" id="WP_144855080.1">
    <property type="nucleotide sequence ID" value="NZ_BAAAYT010000003.1"/>
</dbReference>
<evidence type="ECO:0000313" key="1">
    <source>
        <dbReference type="EMBL" id="TWD16814.1"/>
    </source>
</evidence>
<gene>
    <name evidence="1" type="ORF">FB557_0354</name>
</gene>
<sequence length="221" mass="24433">MWINPVFAETEPDALDRLVRDYSLATLIVEDPLRVAHVPLLLKRSLPSKSADADRLELVGHIPLADPAAEAIQAGSRVLSIFQGATSYISPAWYEQPGLPTYNFTVAHLAGPAVVMKDDDALRAHLVDLIAHHEQIRRAQGPVWTMDDTAHRRMDQLLPQIIGFRVLVEEVEIKAKLGQNRSLEDQHSVASCLWASGASADHYLADQMHAAAKRRETPDAT</sequence>